<dbReference type="InterPro" id="IPR000073">
    <property type="entry name" value="AB_hydrolase_1"/>
</dbReference>
<dbReference type="InterPro" id="IPR029058">
    <property type="entry name" value="AB_hydrolase_fold"/>
</dbReference>
<sequence length="255" mass="27905">MLTTQDHFIETDHGRLFARRWHAGETGLPPVVLLHDSLGCVALWRDFPARLAQAAGRDVIAYDRLGFGCSDAHPGRLDLDFVSQEAESGLRCVREQLEIGPFVAMGHSVGGGMAIVAAGRYAHDCWGLITESAQVFAESRTLSGIRQAREDFALPGQLDRLKKYHGDKAAWVLSAWVDSWLSPDFVQWNLDTALAEVRCTVLALHGDSDEYGSLIHAERIAGQTGGQKKVFAQCGHVPHREQPEAVLAVIGAWLA</sequence>
<comment type="caution">
    <text evidence="2">The sequence shown here is derived from an EMBL/GenBank/DDBJ whole genome shotgun (WGS) entry which is preliminary data.</text>
</comment>
<name>A0A158M3Q8_9BORD</name>
<dbReference type="GO" id="GO:0016787">
    <property type="term" value="F:hydrolase activity"/>
    <property type="evidence" value="ECO:0007669"/>
    <property type="project" value="UniProtKB-KW"/>
</dbReference>
<reference evidence="2 3" key="1">
    <citation type="submission" date="2014-03" db="EMBL/GenBank/DDBJ databases">
        <title>Genome sequence of Bordetella holmseii.</title>
        <authorList>
            <person name="Harvill E."/>
            <person name="Goodfield L.L."/>
            <person name="Ivanov Y."/>
            <person name="Meyer J.A."/>
            <person name="Newth C."/>
            <person name="Cassiday P."/>
            <person name="Tondella M.L."/>
            <person name="Liao P."/>
            <person name="Zimmerman J."/>
            <person name="Meert K."/>
            <person name="Wessel D."/>
            <person name="Berger J."/>
            <person name="Dean J.M."/>
            <person name="Holubkov R."/>
            <person name="Burr J."/>
            <person name="Liu T."/>
            <person name="Brinkac L.M."/>
            <person name="Sanka R."/>
            <person name="Kim M."/>
            <person name="Losada L."/>
        </authorList>
    </citation>
    <scope>NUCLEOTIDE SEQUENCE [LARGE SCALE GENOMIC DNA]</scope>
    <source>
        <strain evidence="2 3">CDC-H585-BH</strain>
    </source>
</reference>
<dbReference type="PANTHER" id="PTHR43689:SF8">
    <property type="entry name" value="ALPHA_BETA-HYDROLASES SUPERFAMILY PROTEIN"/>
    <property type="match status" value="1"/>
</dbReference>
<feature type="domain" description="AB hydrolase-1" evidence="1">
    <location>
        <begin position="31"/>
        <end position="248"/>
    </location>
</feature>
<evidence type="ECO:0000313" key="2">
    <source>
        <dbReference type="EMBL" id="KAK91103.1"/>
    </source>
</evidence>
<dbReference type="GeneID" id="93118685"/>
<dbReference type="Pfam" id="PF12697">
    <property type="entry name" value="Abhydrolase_6"/>
    <property type="match status" value="1"/>
</dbReference>
<keyword evidence="2" id="KW-0378">Hydrolase</keyword>
<proteinExistence type="predicted"/>
<gene>
    <name evidence="2" type="ORF">L497_2592</name>
</gene>
<dbReference type="RefSeq" id="WP_005016326.1">
    <property type="nucleotide sequence ID" value="NZ_JFZZ01000065.1"/>
</dbReference>
<evidence type="ECO:0000313" key="3">
    <source>
        <dbReference type="Proteomes" id="UP000026682"/>
    </source>
</evidence>
<dbReference type="Gene3D" id="3.40.50.1820">
    <property type="entry name" value="alpha/beta hydrolase"/>
    <property type="match status" value="1"/>
</dbReference>
<organism evidence="2 3">
    <name type="scientific">Bordetella holmesii CDC-H585-BH</name>
    <dbReference type="NCBI Taxonomy" id="1331206"/>
    <lineage>
        <taxon>Bacteria</taxon>
        <taxon>Pseudomonadati</taxon>
        <taxon>Pseudomonadota</taxon>
        <taxon>Betaproteobacteria</taxon>
        <taxon>Burkholderiales</taxon>
        <taxon>Alcaligenaceae</taxon>
        <taxon>Bordetella</taxon>
    </lineage>
</organism>
<dbReference type="SUPFAM" id="SSF53474">
    <property type="entry name" value="alpha/beta-Hydrolases"/>
    <property type="match status" value="1"/>
</dbReference>
<dbReference type="AlphaFoldDB" id="A0A158M3Q8"/>
<accession>A0A158M3Q8</accession>
<protein>
    <submittedName>
        <fullName evidence="2">Alpha/beta hydrolase family protein</fullName>
    </submittedName>
</protein>
<dbReference type="PATRIC" id="fig|1331206.3.peg.1737"/>
<dbReference type="PANTHER" id="PTHR43689">
    <property type="entry name" value="HYDROLASE"/>
    <property type="match status" value="1"/>
</dbReference>
<dbReference type="STRING" id="35814.BBB42_15920"/>
<evidence type="ECO:0000259" key="1">
    <source>
        <dbReference type="Pfam" id="PF12697"/>
    </source>
</evidence>
<dbReference type="Proteomes" id="UP000026682">
    <property type="component" value="Unassembled WGS sequence"/>
</dbReference>
<dbReference type="EMBL" id="JFZZ01000065">
    <property type="protein sequence ID" value="KAK91103.1"/>
    <property type="molecule type" value="Genomic_DNA"/>
</dbReference>